<accession>A0ABP6Z1X6</accession>
<dbReference type="Proteomes" id="UP001500630">
    <property type="component" value="Unassembled WGS sequence"/>
</dbReference>
<keyword evidence="1" id="KW-1133">Transmembrane helix</keyword>
<feature type="transmembrane region" description="Helical" evidence="1">
    <location>
        <begin position="104"/>
        <end position="127"/>
    </location>
</feature>
<keyword evidence="3" id="KW-1185">Reference proteome</keyword>
<feature type="transmembrane region" description="Helical" evidence="1">
    <location>
        <begin position="176"/>
        <end position="194"/>
    </location>
</feature>
<evidence type="ECO:0000313" key="2">
    <source>
        <dbReference type="EMBL" id="GAA3595040.1"/>
    </source>
</evidence>
<feature type="transmembrane region" description="Helical" evidence="1">
    <location>
        <begin position="60"/>
        <end position="83"/>
    </location>
</feature>
<gene>
    <name evidence="2" type="ORF">GCM10022419_092900</name>
</gene>
<dbReference type="EMBL" id="BAABDQ010000029">
    <property type="protein sequence ID" value="GAA3595040.1"/>
    <property type="molecule type" value="Genomic_DNA"/>
</dbReference>
<sequence>MSLAGAEWIKLWSLRSTRWVLAAGVLLLTGLAVQSSLDVYAEWPSFRPQEKAMFNPMTEAFSALGAIVVMTGAGSVGALTVTGEYATGLIRTTFTAVPARGRVLAAKVLVVAGVMLAAGTLVALTTYGASQAILSGRGTGGSIGDPYVVRALVANALLAPVSALAGMGIGALLRHTAATVVAVCGVLVILPTLFKPTVHQWANDLYAMFPFYVWRTCLSAVHACDKSALPTATGSWAVFALWPLVSAAVTLIVVRRRDV</sequence>
<keyword evidence="1" id="KW-0812">Transmembrane</keyword>
<dbReference type="RefSeq" id="WP_345572390.1">
    <property type="nucleotide sequence ID" value="NZ_BAABDQ010000029.1"/>
</dbReference>
<evidence type="ECO:0000256" key="1">
    <source>
        <dbReference type="SAM" id="Phobius"/>
    </source>
</evidence>
<evidence type="ECO:0000313" key="3">
    <source>
        <dbReference type="Proteomes" id="UP001500630"/>
    </source>
</evidence>
<name>A0ABP6Z1X6_9ACTN</name>
<proteinExistence type="predicted"/>
<organism evidence="2 3">
    <name type="scientific">Nonomuraea rosea</name>
    <dbReference type="NCBI Taxonomy" id="638574"/>
    <lineage>
        <taxon>Bacteria</taxon>
        <taxon>Bacillati</taxon>
        <taxon>Actinomycetota</taxon>
        <taxon>Actinomycetes</taxon>
        <taxon>Streptosporangiales</taxon>
        <taxon>Streptosporangiaceae</taxon>
        <taxon>Nonomuraea</taxon>
    </lineage>
</organism>
<keyword evidence="1" id="KW-0472">Membrane</keyword>
<comment type="caution">
    <text evidence="2">The sequence shown here is derived from an EMBL/GenBank/DDBJ whole genome shotgun (WGS) entry which is preliminary data.</text>
</comment>
<feature type="transmembrane region" description="Helical" evidence="1">
    <location>
        <begin position="236"/>
        <end position="254"/>
    </location>
</feature>
<feature type="transmembrane region" description="Helical" evidence="1">
    <location>
        <begin position="147"/>
        <end position="169"/>
    </location>
</feature>
<reference evidence="3" key="1">
    <citation type="journal article" date="2019" name="Int. J. Syst. Evol. Microbiol.">
        <title>The Global Catalogue of Microorganisms (GCM) 10K type strain sequencing project: providing services to taxonomists for standard genome sequencing and annotation.</title>
        <authorList>
            <consortium name="The Broad Institute Genomics Platform"/>
            <consortium name="The Broad Institute Genome Sequencing Center for Infectious Disease"/>
            <person name="Wu L."/>
            <person name="Ma J."/>
        </authorList>
    </citation>
    <scope>NUCLEOTIDE SEQUENCE [LARGE SCALE GENOMIC DNA]</scope>
    <source>
        <strain evidence="3">JCM 17326</strain>
    </source>
</reference>
<protein>
    <submittedName>
        <fullName evidence="2">ABC transporter permease</fullName>
    </submittedName>
</protein>